<evidence type="ECO:0000259" key="7">
    <source>
        <dbReference type="Pfam" id="PF01370"/>
    </source>
</evidence>
<dbReference type="GO" id="GO:0016705">
    <property type="term" value="F:oxidoreductase activity, acting on paired donors, with incorporation or reduction of molecular oxygen"/>
    <property type="evidence" value="ECO:0007669"/>
    <property type="project" value="InterPro"/>
</dbReference>
<dbReference type="PROSITE" id="PS00086">
    <property type="entry name" value="CYTOCHROME_P450"/>
    <property type="match status" value="1"/>
</dbReference>
<feature type="domain" description="NAD-dependent epimerase/dehydratase" evidence="7">
    <location>
        <begin position="7"/>
        <end position="207"/>
    </location>
</feature>
<dbReference type="PANTHER" id="PTHR24305:SF210">
    <property type="entry name" value="CYTOCHROME P450 MONOOXYGENASE ASQL-RELATED"/>
    <property type="match status" value="1"/>
</dbReference>
<dbReference type="AlphaFoldDB" id="A0A364N081"/>
<dbReference type="PANTHER" id="PTHR24305">
    <property type="entry name" value="CYTOCHROME P450"/>
    <property type="match status" value="1"/>
</dbReference>
<dbReference type="InterPro" id="IPR017972">
    <property type="entry name" value="Cyt_P450_CS"/>
</dbReference>
<sequence>MSSQTLLITGVSGHVGYRILVEALSRGYHVRAVIRKAEQEKQIRNTEPAKPFEENLEFAIVEDLLKDDTFDGLLDEIDAVVHVASPLPLATDDYKRDIIDPAVQATIGIMRSAAKVPSVKRVVITSSMATLLPMEYVLSDDTEKVFTANDTYPPPDPKGPFIAPIEAYAVAKSHALAASEQFIKNERPGFDLISVLPSTVIGKNELNTSKEQLEASTNGFVIGPLIGRTPETPALGASVHLHDVARVHIDALNPSIPGNRRLLCSSGGTEGTRYDDAKEIVHRYYNIPLRLLNPVVFSVTFVKVFSRYTAVVMETVQQLDSNAPEAVPLLKSLPPLLGLANYGPIVRLSTNRVGFTDGRAWKDVYGHKTASQRKVENVKDPQTYGPESNGRYTLLSTFNDVDHGQLRKLFTHGFSERALKSQEHLIRANVDKLIRNIDQSLASNPKAPLDFVRLFNCVTFDTTGELAFGETLGLLDGNDKMYRWVDSLTESTILSPYLQILSGFPLALKVVYAFLPKQIRLSFEETGRYASDLVDKRLEKGLVTDTADFWTLILKANQENIIDVEDMKANANLFMAAGTETTATMLSGFMFNILSNPDKLEKVVKEVRESFTSIEELTSSNIQKLKYLAACCDESMRLYPSTPIGPPRIVLGNGGEICGQFVPQGTRVSVSTFAAFRSPDNFSNPEAFVPERWIPTDPLYERYANDNRDVFQPFSFGPRNCIGRSLALYVIRLVAARLLWSYDFEMCDESAKSWMDQKMYWALWYKPPLWLKATQARQGL</sequence>
<dbReference type="Pfam" id="PF01370">
    <property type="entry name" value="Epimerase"/>
    <property type="match status" value="1"/>
</dbReference>
<evidence type="ECO:0000256" key="4">
    <source>
        <dbReference type="ARBA" id="ARBA00022723"/>
    </source>
</evidence>
<dbReference type="SUPFAM" id="SSF51735">
    <property type="entry name" value="NAD(P)-binding Rossmann-fold domains"/>
    <property type="match status" value="1"/>
</dbReference>
<dbReference type="GO" id="GO:0004497">
    <property type="term" value="F:monooxygenase activity"/>
    <property type="evidence" value="ECO:0007669"/>
    <property type="project" value="InterPro"/>
</dbReference>
<organism evidence="8 9">
    <name type="scientific">Stemphylium lycopersici</name>
    <name type="common">Tomato gray leaf spot disease fungus</name>
    <name type="synonym">Thyrospora lycopersici</name>
    <dbReference type="NCBI Taxonomy" id="183478"/>
    <lineage>
        <taxon>Eukaryota</taxon>
        <taxon>Fungi</taxon>
        <taxon>Dikarya</taxon>
        <taxon>Ascomycota</taxon>
        <taxon>Pezizomycotina</taxon>
        <taxon>Dothideomycetes</taxon>
        <taxon>Pleosporomycetidae</taxon>
        <taxon>Pleosporales</taxon>
        <taxon>Pleosporineae</taxon>
        <taxon>Pleosporaceae</taxon>
        <taxon>Stemphylium</taxon>
    </lineage>
</organism>
<dbReference type="PRINTS" id="PR00463">
    <property type="entry name" value="EP450I"/>
</dbReference>
<dbReference type="SUPFAM" id="SSF48264">
    <property type="entry name" value="Cytochrome P450"/>
    <property type="match status" value="1"/>
</dbReference>
<dbReference type="STRING" id="183478.A0A364N081"/>
<dbReference type="PRINTS" id="PR00385">
    <property type="entry name" value="P450"/>
</dbReference>
<evidence type="ECO:0000313" key="9">
    <source>
        <dbReference type="Proteomes" id="UP000249619"/>
    </source>
</evidence>
<dbReference type="InterPro" id="IPR001128">
    <property type="entry name" value="Cyt_P450"/>
</dbReference>
<dbReference type="Pfam" id="PF00067">
    <property type="entry name" value="p450"/>
    <property type="match status" value="1"/>
</dbReference>
<evidence type="ECO:0000256" key="2">
    <source>
        <dbReference type="ARBA" id="ARBA00010617"/>
    </source>
</evidence>
<evidence type="ECO:0000256" key="1">
    <source>
        <dbReference type="ARBA" id="ARBA00001971"/>
    </source>
</evidence>
<comment type="caution">
    <text evidence="8">The sequence shown here is derived from an EMBL/GenBank/DDBJ whole genome shotgun (WGS) entry which is preliminary data.</text>
</comment>
<dbReference type="InterPro" id="IPR050121">
    <property type="entry name" value="Cytochrome_P450_monoxygenase"/>
</dbReference>
<reference evidence="9" key="1">
    <citation type="submission" date="2018-05" db="EMBL/GenBank/DDBJ databases">
        <title>Draft genome sequence of Stemphylium lycopersici strain CIDEFI 213.</title>
        <authorList>
            <person name="Medina R."/>
            <person name="Franco M.E.E."/>
            <person name="Lucentini C.G."/>
            <person name="Saparrat M.C.N."/>
            <person name="Balatti P.A."/>
        </authorList>
    </citation>
    <scope>NUCLEOTIDE SEQUENCE [LARGE SCALE GENOMIC DNA]</scope>
    <source>
        <strain evidence="9">CIDEFI 213</strain>
    </source>
</reference>
<dbReference type="InterPro" id="IPR036291">
    <property type="entry name" value="NAD(P)-bd_dom_sf"/>
</dbReference>
<accession>A0A364N081</accession>
<keyword evidence="5 6" id="KW-0408">Iron</keyword>
<evidence type="ECO:0000313" key="8">
    <source>
        <dbReference type="EMBL" id="RAR08066.1"/>
    </source>
</evidence>
<dbReference type="InterPro" id="IPR001509">
    <property type="entry name" value="Epimerase_deHydtase"/>
</dbReference>
<protein>
    <submittedName>
        <fullName evidence="8">Cytochrome P450</fullName>
    </submittedName>
</protein>
<dbReference type="Proteomes" id="UP000249619">
    <property type="component" value="Unassembled WGS sequence"/>
</dbReference>
<evidence type="ECO:0000256" key="6">
    <source>
        <dbReference type="PIRSR" id="PIRSR602401-1"/>
    </source>
</evidence>
<dbReference type="GO" id="GO:0020037">
    <property type="term" value="F:heme binding"/>
    <property type="evidence" value="ECO:0007669"/>
    <property type="project" value="InterPro"/>
</dbReference>
<proteinExistence type="inferred from homology"/>
<feature type="binding site" description="axial binding residue" evidence="6">
    <location>
        <position position="721"/>
    </location>
    <ligand>
        <name>heme</name>
        <dbReference type="ChEBI" id="CHEBI:30413"/>
    </ligand>
    <ligandPart>
        <name>Fe</name>
        <dbReference type="ChEBI" id="CHEBI:18248"/>
    </ligandPart>
</feature>
<dbReference type="InterPro" id="IPR036396">
    <property type="entry name" value="Cyt_P450_sf"/>
</dbReference>
<dbReference type="EMBL" id="QGDH01000091">
    <property type="protein sequence ID" value="RAR08066.1"/>
    <property type="molecule type" value="Genomic_DNA"/>
</dbReference>
<comment type="similarity">
    <text evidence="2">Belongs to the cytochrome P450 family.</text>
</comment>
<keyword evidence="3 6" id="KW-0349">Heme</keyword>
<keyword evidence="4 6" id="KW-0479">Metal-binding</keyword>
<dbReference type="GO" id="GO:0005506">
    <property type="term" value="F:iron ion binding"/>
    <property type="evidence" value="ECO:0007669"/>
    <property type="project" value="InterPro"/>
</dbReference>
<dbReference type="CDD" id="cd11058">
    <property type="entry name" value="CYP60B-like"/>
    <property type="match status" value="1"/>
</dbReference>
<name>A0A364N081_STELY</name>
<keyword evidence="9" id="KW-1185">Reference proteome</keyword>
<evidence type="ECO:0000256" key="3">
    <source>
        <dbReference type="ARBA" id="ARBA00022617"/>
    </source>
</evidence>
<dbReference type="InterPro" id="IPR002401">
    <property type="entry name" value="Cyt_P450_E_grp-I"/>
</dbReference>
<gene>
    <name evidence="8" type="ORF">DDE83_006166</name>
</gene>
<dbReference type="Gene3D" id="1.10.630.10">
    <property type="entry name" value="Cytochrome P450"/>
    <property type="match status" value="1"/>
</dbReference>
<dbReference type="Gene3D" id="3.40.50.720">
    <property type="entry name" value="NAD(P)-binding Rossmann-like Domain"/>
    <property type="match status" value="1"/>
</dbReference>
<comment type="cofactor">
    <cofactor evidence="1 6">
        <name>heme</name>
        <dbReference type="ChEBI" id="CHEBI:30413"/>
    </cofactor>
</comment>
<evidence type="ECO:0000256" key="5">
    <source>
        <dbReference type="ARBA" id="ARBA00023004"/>
    </source>
</evidence>